<feature type="domain" description="Fungal lipase-type" evidence="10">
    <location>
        <begin position="357"/>
        <end position="521"/>
    </location>
</feature>
<evidence type="ECO:0000256" key="9">
    <source>
        <dbReference type="SAM" id="MobiDB-lite"/>
    </source>
</evidence>
<dbReference type="Pfam" id="PF01764">
    <property type="entry name" value="Lipase_3"/>
    <property type="match status" value="1"/>
</dbReference>
<keyword evidence="5" id="KW-0378">Hydrolase</keyword>
<keyword evidence="8" id="KW-0443">Lipid metabolism</keyword>
<evidence type="ECO:0000256" key="7">
    <source>
        <dbReference type="ARBA" id="ARBA00022963"/>
    </source>
</evidence>
<keyword evidence="4" id="KW-0934">Plastid</keyword>
<dbReference type="GO" id="GO:0008970">
    <property type="term" value="F:phospholipase A1 activity"/>
    <property type="evidence" value="ECO:0007669"/>
    <property type="project" value="UniProtKB-ARBA"/>
</dbReference>
<dbReference type="GO" id="GO:0016042">
    <property type="term" value="P:lipid catabolic process"/>
    <property type="evidence" value="ECO:0007669"/>
    <property type="project" value="UniProtKB-KW"/>
</dbReference>
<dbReference type="Gene3D" id="3.40.50.1820">
    <property type="entry name" value="alpha/beta hydrolase"/>
    <property type="match status" value="1"/>
</dbReference>
<comment type="caution">
    <text evidence="11">The sequence shown here is derived from an EMBL/GenBank/DDBJ whole genome shotgun (WGS) entry which is preliminary data.</text>
</comment>
<keyword evidence="12" id="KW-1185">Reference proteome</keyword>
<gene>
    <name evidence="11" type="ORF">AXG93_2507s1080</name>
</gene>
<evidence type="ECO:0000259" key="10">
    <source>
        <dbReference type="Pfam" id="PF01764"/>
    </source>
</evidence>
<dbReference type="GO" id="GO:0009507">
    <property type="term" value="C:chloroplast"/>
    <property type="evidence" value="ECO:0007669"/>
    <property type="project" value="UniProtKB-SubCell"/>
</dbReference>
<keyword evidence="3" id="KW-0150">Chloroplast</keyword>
<evidence type="ECO:0000256" key="2">
    <source>
        <dbReference type="ARBA" id="ARBA00010701"/>
    </source>
</evidence>
<evidence type="ECO:0000256" key="3">
    <source>
        <dbReference type="ARBA" id="ARBA00022528"/>
    </source>
</evidence>
<organism evidence="11 12">
    <name type="scientific">Marchantia polymorpha subsp. ruderalis</name>
    <dbReference type="NCBI Taxonomy" id="1480154"/>
    <lineage>
        <taxon>Eukaryota</taxon>
        <taxon>Viridiplantae</taxon>
        <taxon>Streptophyta</taxon>
        <taxon>Embryophyta</taxon>
        <taxon>Marchantiophyta</taxon>
        <taxon>Marchantiopsida</taxon>
        <taxon>Marchantiidae</taxon>
        <taxon>Marchantiales</taxon>
        <taxon>Marchantiaceae</taxon>
        <taxon>Marchantia</taxon>
    </lineage>
</organism>
<dbReference type="CDD" id="cd00519">
    <property type="entry name" value="Lipase_3"/>
    <property type="match status" value="1"/>
</dbReference>
<proteinExistence type="inferred from homology"/>
<evidence type="ECO:0000256" key="1">
    <source>
        <dbReference type="ARBA" id="ARBA00004229"/>
    </source>
</evidence>
<keyword evidence="7" id="KW-0442">Lipid degradation</keyword>
<dbReference type="SUPFAM" id="SSF53474">
    <property type="entry name" value="alpha/beta-Hydrolases"/>
    <property type="match status" value="1"/>
</dbReference>
<evidence type="ECO:0000256" key="8">
    <source>
        <dbReference type="ARBA" id="ARBA00023098"/>
    </source>
</evidence>
<evidence type="ECO:0000313" key="12">
    <source>
        <dbReference type="Proteomes" id="UP000077202"/>
    </source>
</evidence>
<sequence>MRPHATNFFHHVFPIAGPNVSQPRPVHKLETHGSVRKNSSSLSLRDLTLDPSTGPCKTVFNVRASGAADRTMAAVVSSQIVVSSLDLQRKTAAGALGECLGSVKTCQIVPPRVFDTRLRARKCFEGLNSSNSRSRSEFRISSALRTDDGGASMSVQEEIPIPKGSDVDEEDLEGLTKEERLEAVQDAKLALHPERGLLEKPTDLEDRGKEEKHPFAHLHVGQRWREIQGANQWAGLLEPLDEVLRGEIMRYGEFAQVAYDAFDYDTHSHYCGSAKYHKKRLLERVGLLNRGYEVTDYIYATSGHDHPIANFFRRFDFDDTDDWDADEIWDKECNWMGFVAVATDEEEIARLGRRDIVIVWRGTVSKLEWLENLRDYLAPSAFDLQERLGSADIKIEAGFLNVYTSRHEYSAYTKRSAREQVHSALKRLVRRYKDDEMSITVTGHSLGSALAHVCAYDLAENDFHFREEHPRVPVNAIPLTVFSFAGPRVGNDAFKDRMEELGVKVLRLVNKHDRVPKVPGILLNERLEMLEEKAGFLWNWIEKLPWTYTHCGVSLEIDNLDSPFLRKSKDALNAHNLEAYIHLVNGYRGKNKGFEPAIPRDIALINKASDFLRPKHSIPPSWWQEENKGLMRTKEGRWVPRVRDPDDVPMAEDLEHETAVNFSNSS</sequence>
<evidence type="ECO:0000256" key="5">
    <source>
        <dbReference type="ARBA" id="ARBA00022801"/>
    </source>
</evidence>
<dbReference type="AlphaFoldDB" id="A0A176W815"/>
<dbReference type="Proteomes" id="UP000077202">
    <property type="component" value="Unassembled WGS sequence"/>
</dbReference>
<protein>
    <recommendedName>
        <fullName evidence="10">Fungal lipase-type domain-containing protein</fullName>
    </recommendedName>
</protein>
<dbReference type="PANTHER" id="PTHR31403:SF7">
    <property type="entry name" value="PHOSPHOLIPASE A1-IGAMMA3, CHLOROPLASTIC"/>
    <property type="match status" value="1"/>
</dbReference>
<evidence type="ECO:0000256" key="6">
    <source>
        <dbReference type="ARBA" id="ARBA00022946"/>
    </source>
</evidence>
<reference evidence="11" key="1">
    <citation type="submission" date="2016-03" db="EMBL/GenBank/DDBJ databases">
        <title>Mechanisms controlling the formation of the plant cell surface in tip-growing cells are functionally conserved among land plants.</title>
        <authorList>
            <person name="Honkanen S."/>
            <person name="Jones V.A."/>
            <person name="Morieri G."/>
            <person name="Champion C."/>
            <person name="Hetherington A.J."/>
            <person name="Kelly S."/>
            <person name="Saint-Marcoux D."/>
            <person name="Proust H."/>
            <person name="Prescott H."/>
            <person name="Dolan L."/>
        </authorList>
    </citation>
    <scope>NUCLEOTIDE SEQUENCE [LARGE SCALE GENOMIC DNA]</scope>
    <source>
        <tissue evidence="11">Whole gametophyte</tissue>
    </source>
</reference>
<dbReference type="InterPro" id="IPR002921">
    <property type="entry name" value="Fungal_lipase-type"/>
</dbReference>
<dbReference type="PANTHER" id="PTHR31403">
    <property type="entry name" value="PHOSPHOLIPASE A1-IBETA2, CHLOROPLASTIC"/>
    <property type="match status" value="1"/>
</dbReference>
<comment type="subcellular location">
    <subcellularLocation>
        <location evidence="1">Plastid</location>
        <location evidence="1">Chloroplast</location>
    </subcellularLocation>
</comment>
<comment type="similarity">
    <text evidence="2">Belongs to the AB hydrolase superfamily. Lipase family.</text>
</comment>
<accession>A0A176W815</accession>
<dbReference type="FunFam" id="3.40.50.1820:FF:000065">
    <property type="entry name" value="Phospholipase A1-II 3"/>
    <property type="match status" value="1"/>
</dbReference>
<keyword evidence="6" id="KW-0809">Transit peptide</keyword>
<dbReference type="EMBL" id="LVLJ01001742">
    <property type="protein sequence ID" value="OAE28296.1"/>
    <property type="molecule type" value="Genomic_DNA"/>
</dbReference>
<evidence type="ECO:0000256" key="4">
    <source>
        <dbReference type="ARBA" id="ARBA00022640"/>
    </source>
</evidence>
<dbReference type="InterPro" id="IPR029058">
    <property type="entry name" value="AB_hydrolase_fold"/>
</dbReference>
<name>A0A176W815_MARPO</name>
<feature type="region of interest" description="Disordered" evidence="9">
    <location>
        <begin position="644"/>
        <end position="666"/>
    </location>
</feature>
<evidence type="ECO:0000313" key="11">
    <source>
        <dbReference type="EMBL" id="OAE28296.1"/>
    </source>
</evidence>